<dbReference type="Proteomes" id="UP000199317">
    <property type="component" value="Unassembled WGS sequence"/>
</dbReference>
<feature type="domain" description="Histidine kinase/HSP90-like ATPase" evidence="1">
    <location>
        <begin position="50"/>
        <end position="147"/>
    </location>
</feature>
<dbReference type="AlphaFoldDB" id="A0A1H0PZV7"/>
<dbReference type="PANTHER" id="PTHR35801:SF1">
    <property type="entry name" value="PHOSPHOSERINE PHOSPHATASE RSBX"/>
    <property type="match status" value="1"/>
</dbReference>
<evidence type="ECO:0000313" key="3">
    <source>
        <dbReference type="Proteomes" id="UP000199317"/>
    </source>
</evidence>
<evidence type="ECO:0000259" key="1">
    <source>
        <dbReference type="SMART" id="SM00387"/>
    </source>
</evidence>
<dbReference type="CDD" id="cd16934">
    <property type="entry name" value="HATPase_RsbT-like"/>
    <property type="match status" value="1"/>
</dbReference>
<dbReference type="PANTHER" id="PTHR35801">
    <property type="entry name" value="PHOSPHOSERINE PHOSPHATASE RSBX"/>
    <property type="match status" value="1"/>
</dbReference>
<gene>
    <name evidence="2" type="ORF">SAMN04489708_107125</name>
</gene>
<sequence length="361" mass="37756">MEVMDATSHASTEVLHGWTHVAFPIDDASRVGEARRFGAHASGELGWNATDAGRLSLVVTELATNLHRHARGGRLLIAAIPGRRTVEVIAIDNGPGIDDLRLVMRDGYSTGGSPGTGLGAVRRLADSFDLHSTPQGTVCVARVQERPREEEDGFAAADAVPRRGAPLPAVRIGAICLPLRGETVCGDAWAAAIDGERVALCMADGLGHGPEAARPAQAALSVFLQSPFSELGGVVDRAHLALQGTRGAAVCSLRWDGPQTSVHSASIGNVAARLLSGVADRSVPALHGTVGLHIRKATETATQPPDHALAIVHTDGIESRWPPAALHPLLGRDPALAAAVLLRDHHRARDDATVVVIQRTG</sequence>
<reference evidence="3" key="1">
    <citation type="submission" date="2016-10" db="EMBL/GenBank/DDBJ databases">
        <authorList>
            <person name="Varghese N."/>
            <person name="Submissions S."/>
        </authorList>
    </citation>
    <scope>NUCLEOTIDE SEQUENCE [LARGE SCALE GENOMIC DNA]</scope>
    <source>
        <strain evidence="3">DSM 17101</strain>
    </source>
</reference>
<dbReference type="Gene3D" id="3.30.565.10">
    <property type="entry name" value="Histidine kinase-like ATPase, C-terminal domain"/>
    <property type="match status" value="1"/>
</dbReference>
<dbReference type="SUPFAM" id="SSF81606">
    <property type="entry name" value="PP2C-like"/>
    <property type="match status" value="1"/>
</dbReference>
<dbReference type="Gene3D" id="3.60.40.10">
    <property type="entry name" value="PPM-type phosphatase domain"/>
    <property type="match status" value="1"/>
</dbReference>
<organism evidence="2 3">
    <name type="scientific">Paracidovorax cattleyae</name>
    <dbReference type="NCBI Taxonomy" id="80868"/>
    <lineage>
        <taxon>Bacteria</taxon>
        <taxon>Pseudomonadati</taxon>
        <taxon>Pseudomonadota</taxon>
        <taxon>Betaproteobacteria</taxon>
        <taxon>Burkholderiales</taxon>
        <taxon>Comamonadaceae</taxon>
        <taxon>Paracidovorax</taxon>
    </lineage>
</organism>
<dbReference type="InterPro" id="IPR003594">
    <property type="entry name" value="HATPase_dom"/>
</dbReference>
<evidence type="ECO:0000313" key="2">
    <source>
        <dbReference type="EMBL" id="SDP10594.1"/>
    </source>
</evidence>
<protein>
    <submittedName>
        <fullName evidence="2">Anti-sigma regulatory factor (Ser/Thr protein kinase)</fullName>
    </submittedName>
</protein>
<dbReference type="InterPro" id="IPR036890">
    <property type="entry name" value="HATPase_C_sf"/>
</dbReference>
<keyword evidence="3" id="KW-1185">Reference proteome</keyword>
<dbReference type="InterPro" id="IPR036457">
    <property type="entry name" value="PPM-type-like_dom_sf"/>
</dbReference>
<keyword evidence="2" id="KW-0808">Transferase</keyword>
<proteinExistence type="predicted"/>
<dbReference type="EMBL" id="FNJL01000007">
    <property type="protein sequence ID" value="SDP10594.1"/>
    <property type="molecule type" value="Genomic_DNA"/>
</dbReference>
<dbReference type="Pfam" id="PF13581">
    <property type="entry name" value="HATPase_c_2"/>
    <property type="match status" value="1"/>
</dbReference>
<name>A0A1H0PZV7_9BURK</name>
<accession>A0A1H0PZV7</accession>
<dbReference type="InterPro" id="IPR039248">
    <property type="entry name" value="Ptase_RsbX"/>
</dbReference>
<keyword evidence="2" id="KW-0418">Kinase</keyword>
<dbReference type="SUPFAM" id="SSF55874">
    <property type="entry name" value="ATPase domain of HSP90 chaperone/DNA topoisomerase II/histidine kinase"/>
    <property type="match status" value="1"/>
</dbReference>
<dbReference type="GO" id="GO:0016301">
    <property type="term" value="F:kinase activity"/>
    <property type="evidence" value="ECO:0007669"/>
    <property type="project" value="UniProtKB-KW"/>
</dbReference>
<dbReference type="SMART" id="SM00387">
    <property type="entry name" value="HATPase_c"/>
    <property type="match status" value="1"/>
</dbReference>